<evidence type="ECO:0000313" key="3">
    <source>
        <dbReference type="Proteomes" id="UP000016511"/>
    </source>
</evidence>
<dbReference type="EMBL" id="AWSJ01000241">
    <property type="protein sequence ID" value="ERI07883.1"/>
    <property type="molecule type" value="Genomic_DNA"/>
</dbReference>
<organism evidence="2 3">
    <name type="scientific">Aneurinibacillus aneurinilyticus ATCC 12856</name>
    <dbReference type="NCBI Taxonomy" id="649747"/>
    <lineage>
        <taxon>Bacteria</taxon>
        <taxon>Bacillati</taxon>
        <taxon>Bacillota</taxon>
        <taxon>Bacilli</taxon>
        <taxon>Bacillales</taxon>
        <taxon>Paenibacillaceae</taxon>
        <taxon>Aneurinibacillus group</taxon>
        <taxon>Aneurinibacillus</taxon>
    </lineage>
</organism>
<keyword evidence="3" id="KW-1185">Reference proteome</keyword>
<proteinExistence type="predicted"/>
<dbReference type="HOGENOM" id="CLU_2434461_0_0_9"/>
<dbReference type="Proteomes" id="UP000016511">
    <property type="component" value="Unassembled WGS sequence"/>
</dbReference>
<feature type="transmembrane region" description="Helical" evidence="1">
    <location>
        <begin position="17"/>
        <end position="36"/>
    </location>
</feature>
<protein>
    <submittedName>
        <fullName evidence="2">Uncharacterized protein</fullName>
    </submittedName>
</protein>
<keyword evidence="1" id="KW-0812">Transmembrane</keyword>
<sequence length="90" mass="10171">MDDLQQQGVMLVNKQNFFTSILTFALLVVFALSLFMKDFPKPITIVAFVIVTVLLLLSAFQLRRTNKKLSAIFFFCSVGLIMSTLIYSSL</sequence>
<keyword evidence="1" id="KW-1133">Transmembrane helix</keyword>
<gene>
    <name evidence="2" type="ORF">HMPREF0083_04038</name>
</gene>
<dbReference type="AlphaFoldDB" id="U1X046"/>
<keyword evidence="1" id="KW-0472">Membrane</keyword>
<accession>U1X046</accession>
<feature type="transmembrane region" description="Helical" evidence="1">
    <location>
        <begin position="69"/>
        <end position="87"/>
    </location>
</feature>
<feature type="transmembrane region" description="Helical" evidence="1">
    <location>
        <begin position="42"/>
        <end position="62"/>
    </location>
</feature>
<dbReference type="STRING" id="649747.HMPREF0083_04038"/>
<name>U1X046_ANEAE</name>
<reference evidence="2 3" key="1">
    <citation type="submission" date="2013-08" db="EMBL/GenBank/DDBJ databases">
        <authorList>
            <person name="Weinstock G."/>
            <person name="Sodergren E."/>
            <person name="Wylie T."/>
            <person name="Fulton L."/>
            <person name="Fulton R."/>
            <person name="Fronick C."/>
            <person name="O'Laughlin M."/>
            <person name="Godfrey J."/>
            <person name="Miner T."/>
            <person name="Herter B."/>
            <person name="Appelbaum E."/>
            <person name="Cordes M."/>
            <person name="Lek S."/>
            <person name="Wollam A."/>
            <person name="Pepin K.H."/>
            <person name="Palsikar V.B."/>
            <person name="Mitreva M."/>
            <person name="Wilson R.K."/>
        </authorList>
    </citation>
    <scope>NUCLEOTIDE SEQUENCE [LARGE SCALE GENOMIC DNA]</scope>
    <source>
        <strain evidence="2 3">ATCC 12856</strain>
    </source>
</reference>
<evidence type="ECO:0000256" key="1">
    <source>
        <dbReference type="SAM" id="Phobius"/>
    </source>
</evidence>
<comment type="caution">
    <text evidence="2">The sequence shown here is derived from an EMBL/GenBank/DDBJ whole genome shotgun (WGS) entry which is preliminary data.</text>
</comment>
<evidence type="ECO:0000313" key="2">
    <source>
        <dbReference type="EMBL" id="ERI07883.1"/>
    </source>
</evidence>